<evidence type="ECO:0000313" key="2">
    <source>
        <dbReference type="Proteomes" id="UP000004095"/>
    </source>
</evidence>
<accession>A1ZGX0</accession>
<evidence type="ECO:0000313" key="1">
    <source>
        <dbReference type="EMBL" id="EAY30239.1"/>
    </source>
</evidence>
<dbReference type="SUPFAM" id="SSF49464">
    <property type="entry name" value="Carboxypeptidase regulatory domain-like"/>
    <property type="match status" value="1"/>
</dbReference>
<evidence type="ECO:0008006" key="3">
    <source>
        <dbReference type="Google" id="ProtNLM"/>
    </source>
</evidence>
<comment type="caution">
    <text evidence="1">The sequence shown here is derived from an EMBL/GenBank/DDBJ whole genome shotgun (WGS) entry which is preliminary data.</text>
</comment>
<dbReference type="RefSeq" id="WP_002695129.1">
    <property type="nucleotide sequence ID" value="NZ_AAWS01000007.1"/>
</dbReference>
<proteinExistence type="predicted"/>
<reference evidence="1 2" key="1">
    <citation type="submission" date="2007-01" db="EMBL/GenBank/DDBJ databases">
        <authorList>
            <person name="Haygood M."/>
            <person name="Podell S."/>
            <person name="Anderson C."/>
            <person name="Hopkinson B."/>
            <person name="Roe K."/>
            <person name="Barbeau K."/>
            <person name="Gaasterland T."/>
            <person name="Ferriera S."/>
            <person name="Johnson J."/>
            <person name="Kravitz S."/>
            <person name="Beeson K."/>
            <person name="Sutton G."/>
            <person name="Rogers Y.-H."/>
            <person name="Friedman R."/>
            <person name="Frazier M."/>
            <person name="Venter J.C."/>
        </authorList>
    </citation>
    <scope>NUCLEOTIDE SEQUENCE [LARGE SCALE GENOMIC DNA]</scope>
    <source>
        <strain evidence="1 2">ATCC 23134</strain>
    </source>
</reference>
<dbReference type="eggNOG" id="COG1470">
    <property type="taxonomic scope" value="Bacteria"/>
</dbReference>
<dbReference type="InterPro" id="IPR043741">
    <property type="entry name" value="DUF5686"/>
</dbReference>
<protein>
    <recommendedName>
        <fullName evidence="3">Carboxypeptidase-like regulatory domain-containing protein</fullName>
    </recommendedName>
</protein>
<dbReference type="AlphaFoldDB" id="A1ZGX0"/>
<dbReference type="Gene3D" id="2.60.40.1120">
    <property type="entry name" value="Carboxypeptidase-like, regulatory domain"/>
    <property type="match status" value="1"/>
</dbReference>
<dbReference type="Pfam" id="PF18939">
    <property type="entry name" value="DUF5686"/>
    <property type="match status" value="1"/>
</dbReference>
<dbReference type="Pfam" id="PF13715">
    <property type="entry name" value="CarbopepD_reg_2"/>
    <property type="match status" value="1"/>
</dbReference>
<name>A1ZGX0_MICM2</name>
<dbReference type="EMBL" id="AAWS01000007">
    <property type="protein sequence ID" value="EAY30239.1"/>
    <property type="molecule type" value="Genomic_DNA"/>
</dbReference>
<gene>
    <name evidence="1" type="ORF">M23134_08061</name>
</gene>
<sequence>MKNQLLLKTLGILLLVILWVLPGRLTAQQKFTLKGRVTDKKGQGLPFATVYVKGTSNGTTTNDNGDYFLPLKAGSHEIAFQFIGYKASTKKVTINQSQTLNVSLEPEVLTLNEVTITSNGEDPAYPIMRKAIRNRKKHLREIEKFTCDAYVKGLQRLGKAPKRVLGMKVDVDTGIVYFSESVSELSYKNGEYKEKMISSKVSGNSRGFSFNQASEMETELYNNIIDNTGFSERGMVSPVAFNAMLYYRYRYEGSFQENGLTVNKIRLMPRRKLAPAFSGFIYIIDDTWRIHSIELSLGKGTIDFIDSVTIKQVYAPVGNGKVWRPLSVKYNFEFAAFGFKGHGYFLCMYSNYNITPTFQRRFFNNEVMTVTNDANKKDSTYWSKIRPIPLTTTEVKDYREKDSLQVIKDSKPYKDSVDAKRNKLGITGILYGGYTYRNSYRRERFSFQPLISTFQYNTVEGLVTDLSLNYQKRYENRTYFTIDPSFRYGFSNKRFQAKLRTSYRFAPKSFGTVWAEGGRYVEQLSRMQSISPFLNSYYTLVVEENFMKIYEKAYAKVGYRQELINGLYFKGSLEFAERNAMQNTTNYSWRNVENREFTPNAPVNNELANTDFAYHQALTFNASLRLRIKQRYITYPHRKFIVGSDYPTLLLGYRKGLAIGDSDVDYDLLHASISDEISMGVIGASKYRVSAGVFLNTNKMYFMDFRHFSGNQTGLLKGSSNAFQLLEYYRYSTQDRYLEGHYEHHFNGFVMNGFPLINKLKSQLVISANYLWTPTSLNYLELGIGLEHILKIMRFDFIVGLQEGNQVSSGFRFGFGF</sequence>
<dbReference type="InterPro" id="IPR008969">
    <property type="entry name" value="CarboxyPept-like_regulatory"/>
</dbReference>
<organism evidence="1 2">
    <name type="scientific">Microscilla marina ATCC 23134</name>
    <dbReference type="NCBI Taxonomy" id="313606"/>
    <lineage>
        <taxon>Bacteria</taxon>
        <taxon>Pseudomonadati</taxon>
        <taxon>Bacteroidota</taxon>
        <taxon>Cytophagia</taxon>
        <taxon>Cytophagales</taxon>
        <taxon>Microscillaceae</taxon>
        <taxon>Microscilla</taxon>
    </lineage>
</organism>
<keyword evidence="2" id="KW-1185">Reference proteome</keyword>
<dbReference type="Proteomes" id="UP000004095">
    <property type="component" value="Unassembled WGS sequence"/>
</dbReference>
<dbReference type="OrthoDB" id="983143at2"/>